<dbReference type="PROSITE" id="PS51084">
    <property type="entry name" value="HIT_2"/>
    <property type="match status" value="1"/>
</dbReference>
<dbReference type="EMBL" id="BAABKN010000019">
    <property type="protein sequence ID" value="GAA4742742.1"/>
    <property type="molecule type" value="Genomic_DNA"/>
</dbReference>
<evidence type="ECO:0000313" key="3">
    <source>
        <dbReference type="EMBL" id="GAA4742742.1"/>
    </source>
</evidence>
<proteinExistence type="predicted"/>
<reference evidence="4" key="1">
    <citation type="journal article" date="2019" name="Int. J. Syst. Evol. Microbiol.">
        <title>The Global Catalogue of Microorganisms (GCM) 10K type strain sequencing project: providing services to taxonomists for standard genome sequencing and annotation.</title>
        <authorList>
            <consortium name="The Broad Institute Genomics Platform"/>
            <consortium name="The Broad Institute Genome Sequencing Center for Infectious Disease"/>
            <person name="Wu L."/>
            <person name="Ma J."/>
        </authorList>
    </citation>
    <scope>NUCLEOTIDE SEQUENCE [LARGE SCALE GENOMIC DNA]</scope>
    <source>
        <strain evidence="4">JCM 18532</strain>
    </source>
</reference>
<comment type="caution">
    <text evidence="3">The sequence shown here is derived from an EMBL/GenBank/DDBJ whole genome shotgun (WGS) entry which is preliminary data.</text>
</comment>
<evidence type="ECO:0000259" key="2">
    <source>
        <dbReference type="PROSITE" id="PS51084"/>
    </source>
</evidence>
<evidence type="ECO:0000256" key="1">
    <source>
        <dbReference type="PROSITE-ProRule" id="PRU00464"/>
    </source>
</evidence>
<dbReference type="InterPro" id="IPR036265">
    <property type="entry name" value="HIT-like_sf"/>
</dbReference>
<feature type="domain" description="HIT" evidence="2">
    <location>
        <begin position="32"/>
        <end position="140"/>
    </location>
</feature>
<feature type="short sequence motif" description="Histidine triad motif" evidence="1">
    <location>
        <begin position="125"/>
        <end position="129"/>
    </location>
</feature>
<accession>A0ABP8YZ34</accession>
<name>A0ABP8YZ34_9ACTN</name>
<keyword evidence="4" id="KW-1185">Reference proteome</keyword>
<sequence length="144" mass="16160">MSNTPPLYNVQASRDPDQRAYMEELEARGECLFCPDYLLNDTSQTIVRETPGWIVIRNRYPYSGTSEHLLLVPRPHVTRITDLDEATQASFWQTLGQVIDDLGITTYSIGARNGNPELTRATVAHAHVHVLVPDGSTPLRMRLG</sequence>
<dbReference type="RefSeq" id="WP_345527553.1">
    <property type="nucleotide sequence ID" value="NZ_BAABKN010000019.1"/>
</dbReference>
<gene>
    <name evidence="3" type="ORF">GCM10023350_29260</name>
</gene>
<protein>
    <recommendedName>
        <fullName evidence="2">HIT domain-containing protein</fullName>
    </recommendedName>
</protein>
<dbReference type="InterPro" id="IPR011146">
    <property type="entry name" value="HIT-like"/>
</dbReference>
<dbReference type="Pfam" id="PF01230">
    <property type="entry name" value="HIT"/>
    <property type="match status" value="1"/>
</dbReference>
<organism evidence="3 4">
    <name type="scientific">Nocardioides endophyticus</name>
    <dbReference type="NCBI Taxonomy" id="1353775"/>
    <lineage>
        <taxon>Bacteria</taxon>
        <taxon>Bacillati</taxon>
        <taxon>Actinomycetota</taxon>
        <taxon>Actinomycetes</taxon>
        <taxon>Propionibacteriales</taxon>
        <taxon>Nocardioidaceae</taxon>
        <taxon>Nocardioides</taxon>
    </lineage>
</organism>
<evidence type="ECO:0000313" key="4">
    <source>
        <dbReference type="Proteomes" id="UP001499882"/>
    </source>
</evidence>
<dbReference type="SUPFAM" id="SSF54197">
    <property type="entry name" value="HIT-like"/>
    <property type="match status" value="1"/>
</dbReference>
<dbReference type="Gene3D" id="3.30.428.10">
    <property type="entry name" value="HIT-like"/>
    <property type="match status" value="1"/>
</dbReference>
<dbReference type="Proteomes" id="UP001499882">
    <property type="component" value="Unassembled WGS sequence"/>
</dbReference>